<accession>A0A2H1WKT7</accession>
<dbReference type="PANTHER" id="PTHR23248">
    <property type="entry name" value="PHOSPHOLIPID SCRAMBLASE-RELATED"/>
    <property type="match status" value="1"/>
</dbReference>
<dbReference type="GO" id="GO:0005886">
    <property type="term" value="C:plasma membrane"/>
    <property type="evidence" value="ECO:0007669"/>
    <property type="project" value="TreeGrafter"/>
</dbReference>
<keyword evidence="2" id="KW-0449">Lipoprotein</keyword>
<dbReference type="InterPro" id="IPR005552">
    <property type="entry name" value="Scramblase"/>
</dbReference>
<evidence type="ECO:0000256" key="2">
    <source>
        <dbReference type="RuleBase" id="RU363116"/>
    </source>
</evidence>
<organism evidence="3">
    <name type="scientific">Spodoptera frugiperda</name>
    <name type="common">Fall armyworm</name>
    <dbReference type="NCBI Taxonomy" id="7108"/>
    <lineage>
        <taxon>Eukaryota</taxon>
        <taxon>Metazoa</taxon>
        <taxon>Ecdysozoa</taxon>
        <taxon>Arthropoda</taxon>
        <taxon>Hexapoda</taxon>
        <taxon>Insecta</taxon>
        <taxon>Pterygota</taxon>
        <taxon>Neoptera</taxon>
        <taxon>Endopterygota</taxon>
        <taxon>Lepidoptera</taxon>
        <taxon>Glossata</taxon>
        <taxon>Ditrysia</taxon>
        <taxon>Noctuoidea</taxon>
        <taxon>Noctuidae</taxon>
        <taxon>Amphipyrinae</taxon>
        <taxon>Spodoptera</taxon>
    </lineage>
</organism>
<dbReference type="EMBL" id="ODYU01009326">
    <property type="protein sequence ID" value="SOQ53669.1"/>
    <property type="molecule type" value="Genomic_DNA"/>
</dbReference>
<comment type="function">
    <text evidence="2">May mediate accelerated ATP-independent bidirectional transbilayer migration of phospholipids upon binding calcium ions that results in a loss of phospholipid asymmetry in the plasma membrane.</text>
</comment>
<reference evidence="3" key="1">
    <citation type="submission" date="2016-07" db="EMBL/GenBank/DDBJ databases">
        <authorList>
            <person name="Bretaudeau A."/>
        </authorList>
    </citation>
    <scope>NUCLEOTIDE SEQUENCE</scope>
    <source>
        <strain evidence="3">Rice</strain>
        <tissue evidence="3">Whole body</tissue>
    </source>
</reference>
<dbReference type="PANTHER" id="PTHR23248:SF9">
    <property type="entry name" value="PHOSPHOLIPID SCRAMBLASE"/>
    <property type="match status" value="1"/>
</dbReference>
<keyword evidence="2" id="KW-0106">Calcium</keyword>
<comment type="similarity">
    <text evidence="1 2">Belongs to the phospholipid scramblase family.</text>
</comment>
<sequence length="213" mass="24299">MQVQSSRVEVKTSRPWMECPQLPADSVATPGLAFIYNLDELIVTEQRDVLHDIIGNKGIAYTIFNSTGQKVFLAVLNKKFRYFNIKIFNNYGNEVINVQRPFTWWRAKALVWAPPGHFVGSVHEQSKCLLNKYTVRNQEGTKLLKICSEGCGRYEYKVYLVSTRYAIGVVREQCPSGDILNTKNFGISFPAEMNVYDKAVLLGACFLIGFYKY</sequence>
<evidence type="ECO:0000313" key="3">
    <source>
        <dbReference type="EMBL" id="SOQ53669.1"/>
    </source>
</evidence>
<comment type="cofactor">
    <cofactor evidence="2">
        <name>Ca(2+)</name>
        <dbReference type="ChEBI" id="CHEBI:29108"/>
    </cofactor>
</comment>
<evidence type="ECO:0000256" key="1">
    <source>
        <dbReference type="ARBA" id="ARBA00005350"/>
    </source>
</evidence>
<name>A0A2H1WKT7_SPOFR</name>
<gene>
    <name evidence="3" type="ORF">SFRICE_030033</name>
</gene>
<protein>
    <recommendedName>
        <fullName evidence="2">Phospholipid scramblase</fullName>
    </recommendedName>
</protein>
<proteinExistence type="inferred from homology"/>
<dbReference type="GO" id="GO:0017128">
    <property type="term" value="F:phospholipid scramblase activity"/>
    <property type="evidence" value="ECO:0007669"/>
    <property type="project" value="InterPro"/>
</dbReference>
<dbReference type="AlphaFoldDB" id="A0A2H1WKT7"/>
<keyword evidence="2" id="KW-0564">Palmitate</keyword>
<dbReference type="Pfam" id="PF03803">
    <property type="entry name" value="Scramblase"/>
    <property type="match status" value="1"/>
</dbReference>